<dbReference type="InterPro" id="IPR043502">
    <property type="entry name" value="DNA/RNA_pol_sf"/>
</dbReference>
<name>A0A9K3I808_HELAN</name>
<dbReference type="GO" id="GO:0003964">
    <property type="term" value="F:RNA-directed DNA polymerase activity"/>
    <property type="evidence" value="ECO:0007669"/>
    <property type="project" value="UniProtKB-KW"/>
</dbReference>
<gene>
    <name evidence="2" type="ORF">HanXRQr2_Chr09g0402721</name>
</gene>
<evidence type="ECO:0000259" key="1">
    <source>
        <dbReference type="PROSITE" id="PS50878"/>
    </source>
</evidence>
<dbReference type="Pfam" id="PF00078">
    <property type="entry name" value="RVT_1"/>
    <property type="match status" value="1"/>
</dbReference>
<organism evidence="2 3">
    <name type="scientific">Helianthus annuus</name>
    <name type="common">Common sunflower</name>
    <dbReference type="NCBI Taxonomy" id="4232"/>
    <lineage>
        <taxon>Eukaryota</taxon>
        <taxon>Viridiplantae</taxon>
        <taxon>Streptophyta</taxon>
        <taxon>Embryophyta</taxon>
        <taxon>Tracheophyta</taxon>
        <taxon>Spermatophyta</taxon>
        <taxon>Magnoliopsida</taxon>
        <taxon>eudicotyledons</taxon>
        <taxon>Gunneridae</taxon>
        <taxon>Pentapetalae</taxon>
        <taxon>asterids</taxon>
        <taxon>campanulids</taxon>
        <taxon>Asterales</taxon>
        <taxon>Asteraceae</taxon>
        <taxon>Asteroideae</taxon>
        <taxon>Heliantheae alliance</taxon>
        <taxon>Heliantheae</taxon>
        <taxon>Helianthus</taxon>
    </lineage>
</organism>
<reference evidence="2" key="2">
    <citation type="submission" date="2020-06" db="EMBL/GenBank/DDBJ databases">
        <title>Helianthus annuus Genome sequencing and assembly Release 2.</title>
        <authorList>
            <person name="Gouzy J."/>
            <person name="Langlade N."/>
            <person name="Munos S."/>
        </authorList>
    </citation>
    <scope>NUCLEOTIDE SEQUENCE</scope>
    <source>
        <tissue evidence="2">Leaves</tissue>
    </source>
</reference>
<dbReference type="SUPFAM" id="SSF56672">
    <property type="entry name" value="DNA/RNA polymerases"/>
    <property type="match status" value="1"/>
</dbReference>
<dbReference type="EC" id="2.7.7.49" evidence="2"/>
<dbReference type="PANTHER" id="PTHR33116:SF78">
    <property type="entry name" value="OS12G0587133 PROTEIN"/>
    <property type="match status" value="1"/>
</dbReference>
<evidence type="ECO:0000313" key="3">
    <source>
        <dbReference type="Proteomes" id="UP000215914"/>
    </source>
</evidence>
<sequence>MATKLKYLKKRIKVWVTDERRKLEGVYGEKRAEIDRLEMVAESRSLRPFELNIRNECKAFVLDYDRNKHMDAQQKARVRWAIEGDENSGFFHGIINANTVNNRINGIMVDGVWVTNPTLIKDKAYAFFADKFREPLAVRPTFCCPNMAKISELEADFLIRPFTLTEIKEAVWSCDGDRAPGPDGFNFKFLKRCWNGVQNDFLALFEDFYHRAVLGPGCTSSFIALIPKSNDPMGFRDFRPISLVGCVNKVISKVLVSRLKNVVGKLVSPEQTAFLAGRCITDGPLVLNELLGWMKKAKKKGMFFKVDIDKAYDSLNWGFLDRVLEQMNFPSLWRKWVMAVVTSARASVLINGSPTHEFICHRGLKQGDPLSPFLFVLAMEALTGCMKRACSVGLFHGLGCGNRGPVLSHLMYADDVVFLGDWSISNAKNLKRLLRCFYLVSGLRINLTKCSVFGIGVGGQEVQVMADVMNCKAGVFPFNHLGLKVGANMNLCKYWKPVLDVFQSRLSIWKARQLSFGGRVTLIKSVLNSLPTHYFSLYRAPVRVIEALDRMRRVFFWGGSDEKARLNWVAWQKVCASTEYGGLGFGSLRDANLSMLSKWWWRFKLDNGCLWRRVVWSIHHNARGWNPIPIKLSISGPWKQIASSVQEVKRAGVDVSNAIRGVVGRGSDIFFWLDCWVAEEPLATHFPALFALERNKFAAVSERVDPGGAGWKWDWKRCVGAGVERAELQQLDNMIMPPMLSDVKDRWIWALDGLGKFTVASLKKLLQDNRFEPAPYVIKRNNWVPRKVDILAWRAELDRIPTRCALIRRNINVTSNLCPLCSEYPETVEHLFISCEFAQMVWNVVSQWCKLSPVFAFGMRDILDGHSYVSGSPKLKKAFHAVCLTTLWCIWKSRNELVFQQKHSSL</sequence>
<comment type="caution">
    <text evidence="2">The sequence shown here is derived from an EMBL/GenBank/DDBJ whole genome shotgun (WGS) entry which is preliminary data.</text>
</comment>
<dbReference type="AlphaFoldDB" id="A0A9K3I808"/>
<feature type="domain" description="Reverse transcriptase" evidence="1">
    <location>
        <begin position="207"/>
        <end position="485"/>
    </location>
</feature>
<accession>A0A9K3I808</accession>
<protein>
    <submittedName>
        <fullName evidence="2">RNA-directed DNA polymerase</fullName>
        <ecNumber evidence="2">2.7.7.49</ecNumber>
    </submittedName>
</protein>
<dbReference type="Proteomes" id="UP000215914">
    <property type="component" value="Unassembled WGS sequence"/>
</dbReference>
<dbReference type="InterPro" id="IPR026960">
    <property type="entry name" value="RVT-Znf"/>
</dbReference>
<keyword evidence="2" id="KW-0808">Transferase</keyword>
<reference evidence="2" key="1">
    <citation type="journal article" date="2017" name="Nature">
        <title>The sunflower genome provides insights into oil metabolism, flowering and Asterid evolution.</title>
        <authorList>
            <person name="Badouin H."/>
            <person name="Gouzy J."/>
            <person name="Grassa C.J."/>
            <person name="Murat F."/>
            <person name="Staton S.E."/>
            <person name="Cottret L."/>
            <person name="Lelandais-Briere C."/>
            <person name="Owens G.L."/>
            <person name="Carrere S."/>
            <person name="Mayjonade B."/>
            <person name="Legrand L."/>
            <person name="Gill N."/>
            <person name="Kane N.C."/>
            <person name="Bowers J.E."/>
            <person name="Hubner S."/>
            <person name="Bellec A."/>
            <person name="Berard A."/>
            <person name="Berges H."/>
            <person name="Blanchet N."/>
            <person name="Boniface M.C."/>
            <person name="Brunel D."/>
            <person name="Catrice O."/>
            <person name="Chaidir N."/>
            <person name="Claudel C."/>
            <person name="Donnadieu C."/>
            <person name="Faraut T."/>
            <person name="Fievet G."/>
            <person name="Helmstetter N."/>
            <person name="King M."/>
            <person name="Knapp S.J."/>
            <person name="Lai Z."/>
            <person name="Le Paslier M.C."/>
            <person name="Lippi Y."/>
            <person name="Lorenzon L."/>
            <person name="Mandel J.R."/>
            <person name="Marage G."/>
            <person name="Marchand G."/>
            <person name="Marquand E."/>
            <person name="Bret-Mestries E."/>
            <person name="Morien E."/>
            <person name="Nambeesan S."/>
            <person name="Nguyen T."/>
            <person name="Pegot-Espagnet P."/>
            <person name="Pouilly N."/>
            <person name="Raftis F."/>
            <person name="Sallet E."/>
            <person name="Schiex T."/>
            <person name="Thomas J."/>
            <person name="Vandecasteele C."/>
            <person name="Vares D."/>
            <person name="Vear F."/>
            <person name="Vautrin S."/>
            <person name="Crespi M."/>
            <person name="Mangin B."/>
            <person name="Burke J.M."/>
            <person name="Salse J."/>
            <person name="Munos S."/>
            <person name="Vincourt P."/>
            <person name="Rieseberg L.H."/>
            <person name="Langlade N.B."/>
        </authorList>
    </citation>
    <scope>NUCLEOTIDE SEQUENCE</scope>
    <source>
        <tissue evidence="2">Leaves</tissue>
    </source>
</reference>
<evidence type="ECO:0000313" key="2">
    <source>
        <dbReference type="EMBL" id="KAF5792144.1"/>
    </source>
</evidence>
<dbReference type="PANTHER" id="PTHR33116">
    <property type="entry name" value="REVERSE TRANSCRIPTASE ZINC-BINDING DOMAIN-CONTAINING PROTEIN-RELATED-RELATED"/>
    <property type="match status" value="1"/>
</dbReference>
<dbReference type="PROSITE" id="PS50878">
    <property type="entry name" value="RT_POL"/>
    <property type="match status" value="1"/>
</dbReference>
<dbReference type="CDD" id="cd01650">
    <property type="entry name" value="RT_nLTR_like"/>
    <property type="match status" value="1"/>
</dbReference>
<dbReference type="Pfam" id="PF13966">
    <property type="entry name" value="zf-RVT"/>
    <property type="match status" value="1"/>
</dbReference>
<keyword evidence="3" id="KW-1185">Reference proteome</keyword>
<proteinExistence type="predicted"/>
<dbReference type="EMBL" id="MNCJ02000324">
    <property type="protein sequence ID" value="KAF5792144.1"/>
    <property type="molecule type" value="Genomic_DNA"/>
</dbReference>
<dbReference type="InterPro" id="IPR000477">
    <property type="entry name" value="RT_dom"/>
</dbReference>
<keyword evidence="2" id="KW-0695">RNA-directed DNA polymerase</keyword>
<keyword evidence="2" id="KW-0548">Nucleotidyltransferase</keyword>
<dbReference type="Gramene" id="mRNA:HanXRQr2_Chr09g0402721">
    <property type="protein sequence ID" value="CDS:HanXRQr2_Chr09g0402721.1"/>
    <property type="gene ID" value="HanXRQr2_Chr09g0402721"/>
</dbReference>